<feature type="binding site" evidence="10">
    <location>
        <position position="286"/>
    </location>
    <ligand>
        <name>Zn(2+)</name>
        <dbReference type="ChEBI" id="CHEBI:29105"/>
    </ligand>
</feature>
<evidence type="ECO:0000256" key="2">
    <source>
        <dbReference type="ARBA" id="ARBA00022517"/>
    </source>
</evidence>
<evidence type="ECO:0000256" key="6">
    <source>
        <dbReference type="ARBA" id="ARBA00022801"/>
    </source>
</evidence>
<dbReference type="RefSeq" id="WP_110469299.1">
    <property type="nucleotide sequence ID" value="NZ_QJSP01000005.1"/>
</dbReference>
<sequence>MSSSPKEIPLAHLIKHGWGDRVAHAFAPFAGPSTVPGRVVCVYRGQCDVATPTGTIRADTRPLTGADPVCTGDWVAIEGASSPRVVAVLPRSSALVRSAADRTSRHQVLAANIDTVVIAVSAAMPVRSARIERLLAVAWDSGATPVVAVTKADLSDDPAAFAAAVCAVAPGVEVVVTSATTTAGLDSLRAALNGTAVVIGPSGAGKSTLANALLGVDAIATGAVRAADGKGRHTTVHRELHSLPGGGVLIDTPGLRALGIADVGAALESVFSDIDELARRCGFRNCTHRTEPGCAVGEAVDAGQLAADRLQRYRTLQRESDWEASRSSVRKATERKNRDKSISRDQRAMYRFRNRQR</sequence>
<dbReference type="GO" id="GO:0003924">
    <property type="term" value="F:GTPase activity"/>
    <property type="evidence" value="ECO:0007669"/>
    <property type="project" value="UniProtKB-UniRule"/>
</dbReference>
<dbReference type="PROSITE" id="PS51721">
    <property type="entry name" value="G_CP"/>
    <property type="match status" value="1"/>
</dbReference>
<evidence type="ECO:0000256" key="8">
    <source>
        <dbReference type="ARBA" id="ARBA00022884"/>
    </source>
</evidence>
<evidence type="ECO:0000256" key="10">
    <source>
        <dbReference type="HAMAP-Rule" id="MF_01820"/>
    </source>
</evidence>
<dbReference type="PROSITE" id="PS50936">
    <property type="entry name" value="ENGC_GTPASE"/>
    <property type="match status" value="1"/>
</dbReference>
<comment type="caution">
    <text evidence="14">The sequence shown here is derived from an EMBL/GenBank/DDBJ whole genome shotgun (WGS) entry which is preliminary data.</text>
</comment>
<dbReference type="Gene3D" id="1.10.40.50">
    <property type="entry name" value="Probable gtpase engc, domain 3"/>
    <property type="match status" value="1"/>
</dbReference>
<dbReference type="EC" id="3.6.1.-" evidence="10"/>
<dbReference type="OrthoDB" id="9809485at2"/>
<feature type="region of interest" description="Disordered" evidence="11">
    <location>
        <begin position="321"/>
        <end position="346"/>
    </location>
</feature>
<evidence type="ECO:0000256" key="11">
    <source>
        <dbReference type="SAM" id="MobiDB-lite"/>
    </source>
</evidence>
<feature type="domain" description="CP-type G" evidence="13">
    <location>
        <begin position="101"/>
        <end position="258"/>
    </location>
</feature>
<dbReference type="InterPro" id="IPR010914">
    <property type="entry name" value="RsgA_GTPase_dom"/>
</dbReference>
<keyword evidence="5 10" id="KW-0547">Nucleotide-binding</keyword>
<feature type="binding site" evidence="10">
    <location>
        <position position="288"/>
    </location>
    <ligand>
        <name>Zn(2+)</name>
        <dbReference type="ChEBI" id="CHEBI:29105"/>
    </ligand>
</feature>
<dbReference type="GO" id="GO:0005525">
    <property type="term" value="F:GTP binding"/>
    <property type="evidence" value="ECO:0007669"/>
    <property type="project" value="UniProtKB-UniRule"/>
</dbReference>
<keyword evidence="9 10" id="KW-0342">GTP-binding</keyword>
<dbReference type="GO" id="GO:0019843">
    <property type="term" value="F:rRNA binding"/>
    <property type="evidence" value="ECO:0007669"/>
    <property type="project" value="UniProtKB-KW"/>
</dbReference>
<dbReference type="AlphaFoldDB" id="A0A318RJ91"/>
<dbReference type="PANTHER" id="PTHR32120:SF10">
    <property type="entry name" value="SMALL RIBOSOMAL SUBUNIT BIOGENESIS GTPASE RSGA"/>
    <property type="match status" value="1"/>
</dbReference>
<dbReference type="GO" id="GO:0042274">
    <property type="term" value="P:ribosomal small subunit biogenesis"/>
    <property type="evidence" value="ECO:0007669"/>
    <property type="project" value="UniProtKB-UniRule"/>
</dbReference>
<dbReference type="GO" id="GO:0046872">
    <property type="term" value="F:metal ion binding"/>
    <property type="evidence" value="ECO:0007669"/>
    <property type="project" value="UniProtKB-KW"/>
</dbReference>
<dbReference type="CDD" id="cd01854">
    <property type="entry name" value="YjeQ_EngC"/>
    <property type="match status" value="1"/>
</dbReference>
<dbReference type="InterPro" id="IPR030378">
    <property type="entry name" value="G_CP_dom"/>
</dbReference>
<keyword evidence="3 10" id="KW-0479">Metal-binding</keyword>
<organism evidence="14 15">
    <name type="scientific">Williamsia limnetica</name>
    <dbReference type="NCBI Taxonomy" id="882452"/>
    <lineage>
        <taxon>Bacteria</taxon>
        <taxon>Bacillati</taxon>
        <taxon>Actinomycetota</taxon>
        <taxon>Actinomycetes</taxon>
        <taxon>Mycobacteriales</taxon>
        <taxon>Nocardiaceae</taxon>
        <taxon>Williamsia</taxon>
    </lineage>
</organism>
<feature type="binding site" evidence="10">
    <location>
        <position position="294"/>
    </location>
    <ligand>
        <name>Zn(2+)</name>
        <dbReference type="ChEBI" id="CHEBI:29105"/>
    </ligand>
</feature>
<keyword evidence="2 10" id="KW-0690">Ribosome biogenesis</keyword>
<evidence type="ECO:0000256" key="5">
    <source>
        <dbReference type="ARBA" id="ARBA00022741"/>
    </source>
</evidence>
<evidence type="ECO:0000256" key="4">
    <source>
        <dbReference type="ARBA" id="ARBA00022730"/>
    </source>
</evidence>
<comment type="cofactor">
    <cofactor evidence="10">
        <name>Zn(2+)</name>
        <dbReference type="ChEBI" id="CHEBI:29105"/>
    </cofactor>
    <text evidence="10">Binds 1 zinc ion per subunit.</text>
</comment>
<keyword evidence="8 10" id="KW-0694">RNA-binding</keyword>
<keyword evidence="6 10" id="KW-0378">Hydrolase</keyword>
<dbReference type="GO" id="GO:0005737">
    <property type="term" value="C:cytoplasm"/>
    <property type="evidence" value="ECO:0007669"/>
    <property type="project" value="UniProtKB-SubCell"/>
</dbReference>
<comment type="similarity">
    <text evidence="10">Belongs to the TRAFAC class YlqF/YawG GTPase family. RsgA subfamily.</text>
</comment>
<feature type="binding site" evidence="10">
    <location>
        <begin position="150"/>
        <end position="153"/>
    </location>
    <ligand>
        <name>GTP</name>
        <dbReference type="ChEBI" id="CHEBI:37565"/>
    </ligand>
</feature>
<reference evidence="14 15" key="1">
    <citation type="submission" date="2018-06" db="EMBL/GenBank/DDBJ databases">
        <title>Genomic Encyclopedia of Type Strains, Phase IV (KMG-IV): sequencing the most valuable type-strain genomes for metagenomic binning, comparative biology and taxonomic classification.</title>
        <authorList>
            <person name="Goeker M."/>
        </authorList>
    </citation>
    <scope>NUCLEOTIDE SEQUENCE [LARGE SCALE GENOMIC DNA]</scope>
    <source>
        <strain evidence="14 15">DSM 45521</strain>
    </source>
</reference>
<dbReference type="Gene3D" id="3.40.50.300">
    <property type="entry name" value="P-loop containing nucleotide triphosphate hydrolases"/>
    <property type="match status" value="1"/>
</dbReference>
<evidence type="ECO:0000313" key="15">
    <source>
        <dbReference type="Proteomes" id="UP000247591"/>
    </source>
</evidence>
<dbReference type="HAMAP" id="MF_01820">
    <property type="entry name" value="GTPase_RsgA"/>
    <property type="match status" value="1"/>
</dbReference>
<comment type="subunit">
    <text evidence="10">Monomer. Associates with 30S ribosomal subunit, binds 16S rRNA.</text>
</comment>
<evidence type="ECO:0000256" key="3">
    <source>
        <dbReference type="ARBA" id="ARBA00022723"/>
    </source>
</evidence>
<evidence type="ECO:0000259" key="13">
    <source>
        <dbReference type="PROSITE" id="PS51721"/>
    </source>
</evidence>
<comment type="subcellular location">
    <subcellularLocation>
        <location evidence="10">Cytoplasm</location>
    </subcellularLocation>
</comment>
<dbReference type="Pfam" id="PF03193">
    <property type="entry name" value="RsgA_GTPase"/>
    <property type="match status" value="1"/>
</dbReference>
<feature type="binding site" evidence="10">
    <location>
        <position position="281"/>
    </location>
    <ligand>
        <name>Zn(2+)</name>
        <dbReference type="ChEBI" id="CHEBI:29105"/>
    </ligand>
</feature>
<evidence type="ECO:0000313" key="14">
    <source>
        <dbReference type="EMBL" id="PYE17890.1"/>
    </source>
</evidence>
<evidence type="ECO:0000256" key="7">
    <source>
        <dbReference type="ARBA" id="ARBA00022833"/>
    </source>
</evidence>
<feature type="compositionally biased region" description="Basic and acidic residues" evidence="11">
    <location>
        <begin position="331"/>
        <end position="346"/>
    </location>
</feature>
<gene>
    <name evidence="10" type="primary">rsgA</name>
    <name evidence="14" type="ORF">DFR67_10535</name>
</gene>
<proteinExistence type="inferred from homology"/>
<dbReference type="Proteomes" id="UP000247591">
    <property type="component" value="Unassembled WGS sequence"/>
</dbReference>
<keyword evidence="4 10" id="KW-0699">rRNA-binding</keyword>
<dbReference type="NCBIfam" id="TIGR00157">
    <property type="entry name" value="ribosome small subunit-dependent GTPase A"/>
    <property type="match status" value="1"/>
</dbReference>
<protein>
    <recommendedName>
        <fullName evidence="10">Small ribosomal subunit biogenesis GTPase RsgA</fullName>
        <ecNumber evidence="10">3.6.1.-</ecNumber>
    </recommendedName>
</protein>
<evidence type="ECO:0000256" key="1">
    <source>
        <dbReference type="ARBA" id="ARBA00022490"/>
    </source>
</evidence>
<comment type="function">
    <text evidence="10">One of several proteins that assist in the late maturation steps of the functional core of the 30S ribosomal subunit. Helps release RbfA from mature subunits. May play a role in the assembly of ribosomal proteins into the subunit. Circularly permuted GTPase that catalyzes slow GTP hydrolysis, GTPase activity is stimulated by the 30S ribosomal subunit.</text>
</comment>
<keyword evidence="7 10" id="KW-0862">Zinc</keyword>
<keyword evidence="15" id="KW-1185">Reference proteome</keyword>
<feature type="domain" description="EngC GTPase" evidence="12">
    <location>
        <begin position="111"/>
        <end position="256"/>
    </location>
</feature>
<dbReference type="InterPro" id="IPR004881">
    <property type="entry name" value="Ribosome_biogen_GTPase_RsgA"/>
</dbReference>
<dbReference type="InterPro" id="IPR027417">
    <property type="entry name" value="P-loop_NTPase"/>
</dbReference>
<keyword evidence="1 10" id="KW-0963">Cytoplasm</keyword>
<evidence type="ECO:0000256" key="9">
    <source>
        <dbReference type="ARBA" id="ARBA00023134"/>
    </source>
</evidence>
<evidence type="ECO:0000259" key="12">
    <source>
        <dbReference type="PROSITE" id="PS50936"/>
    </source>
</evidence>
<accession>A0A318RJ91</accession>
<dbReference type="SUPFAM" id="SSF52540">
    <property type="entry name" value="P-loop containing nucleoside triphosphate hydrolases"/>
    <property type="match status" value="1"/>
</dbReference>
<name>A0A318RJ91_WILLI</name>
<dbReference type="EMBL" id="QJSP01000005">
    <property type="protein sequence ID" value="PYE17890.1"/>
    <property type="molecule type" value="Genomic_DNA"/>
</dbReference>
<feature type="binding site" evidence="10">
    <location>
        <begin position="200"/>
        <end position="208"/>
    </location>
    <ligand>
        <name>GTP</name>
        <dbReference type="ChEBI" id="CHEBI:37565"/>
    </ligand>
</feature>
<dbReference type="PANTHER" id="PTHR32120">
    <property type="entry name" value="SMALL RIBOSOMAL SUBUNIT BIOGENESIS GTPASE RSGA"/>
    <property type="match status" value="1"/>
</dbReference>